<protein>
    <submittedName>
        <fullName evidence="1">Uncharacterized protein</fullName>
    </submittedName>
</protein>
<dbReference type="PANTHER" id="PTHR38797:SF4">
    <property type="entry name" value="NUCLEAR PORE COMPLEX PROTEIN NUP85"/>
    <property type="match status" value="1"/>
</dbReference>
<sequence length="299" mass="33330">MTTIFNAAGSNRPNPFSTILTSLSAPDTSASALDSISGQVIKTVTNSPDPATALWQLWDAFFIPIATSPSTHVPSLALLSALRARDPTLPTNVEPNSDAALSLRSHIDDSEGKLHWSALPRFGWQWRDFHDILEANRQWHDREGYFATFVQFLATFLEETKGKNEVHPINVFYACSNILERKGPEEEKVGEEDEAKFSPGELWKMDVRVAATWVKHGGWALWEADQGELRGHCPAALDWETELWPRKDGLTRERWVLWAARLRGLGVEGVFDEELTTLVNEAAAVVEGLLGETPTAPTW</sequence>
<dbReference type="Pfam" id="PF12311">
    <property type="entry name" value="DUF3632"/>
    <property type="match status" value="1"/>
</dbReference>
<organism evidence="1 2">
    <name type="scientific">Lasiosphaeria hispida</name>
    <dbReference type="NCBI Taxonomy" id="260671"/>
    <lineage>
        <taxon>Eukaryota</taxon>
        <taxon>Fungi</taxon>
        <taxon>Dikarya</taxon>
        <taxon>Ascomycota</taxon>
        <taxon>Pezizomycotina</taxon>
        <taxon>Sordariomycetes</taxon>
        <taxon>Sordariomycetidae</taxon>
        <taxon>Sordariales</taxon>
        <taxon>Lasiosphaeriaceae</taxon>
        <taxon>Lasiosphaeria</taxon>
    </lineage>
</organism>
<dbReference type="InterPro" id="IPR022085">
    <property type="entry name" value="OpdG"/>
</dbReference>
<comment type="caution">
    <text evidence="1">The sequence shown here is derived from an EMBL/GenBank/DDBJ whole genome shotgun (WGS) entry which is preliminary data.</text>
</comment>
<proteinExistence type="predicted"/>
<dbReference type="EMBL" id="JAUIQD010000008">
    <property type="protein sequence ID" value="KAK3342034.1"/>
    <property type="molecule type" value="Genomic_DNA"/>
</dbReference>
<name>A0AAJ0H7K3_9PEZI</name>
<evidence type="ECO:0000313" key="2">
    <source>
        <dbReference type="Proteomes" id="UP001275084"/>
    </source>
</evidence>
<dbReference type="InterPro" id="IPR053204">
    <property type="entry name" value="Oxopyrrolidines_Biosynth-assoc"/>
</dbReference>
<reference evidence="1" key="2">
    <citation type="submission" date="2023-06" db="EMBL/GenBank/DDBJ databases">
        <authorList>
            <consortium name="Lawrence Berkeley National Laboratory"/>
            <person name="Haridas S."/>
            <person name="Hensen N."/>
            <person name="Bonometti L."/>
            <person name="Westerberg I."/>
            <person name="Brannstrom I.O."/>
            <person name="Guillou S."/>
            <person name="Cros-Aarteil S."/>
            <person name="Calhoun S."/>
            <person name="Kuo A."/>
            <person name="Mondo S."/>
            <person name="Pangilinan J."/>
            <person name="Riley R."/>
            <person name="Labutti K."/>
            <person name="Andreopoulos B."/>
            <person name="Lipzen A."/>
            <person name="Chen C."/>
            <person name="Yanf M."/>
            <person name="Daum C."/>
            <person name="Ng V."/>
            <person name="Clum A."/>
            <person name="Steindorff A."/>
            <person name="Ohm R."/>
            <person name="Martin F."/>
            <person name="Silar P."/>
            <person name="Natvig D."/>
            <person name="Lalanne C."/>
            <person name="Gautier V."/>
            <person name="Ament-Velasquez S.L."/>
            <person name="Kruys A."/>
            <person name="Hutchinson M.I."/>
            <person name="Powell A.J."/>
            <person name="Barry K."/>
            <person name="Miller A.N."/>
            <person name="Grigoriev I.V."/>
            <person name="Debuchy R."/>
            <person name="Gladieux P."/>
            <person name="Thoren M.H."/>
            <person name="Johannesson H."/>
        </authorList>
    </citation>
    <scope>NUCLEOTIDE SEQUENCE</scope>
    <source>
        <strain evidence="1">CBS 955.72</strain>
    </source>
</reference>
<dbReference type="AlphaFoldDB" id="A0AAJ0H7K3"/>
<evidence type="ECO:0000313" key="1">
    <source>
        <dbReference type="EMBL" id="KAK3342034.1"/>
    </source>
</evidence>
<accession>A0AAJ0H7K3</accession>
<dbReference type="PANTHER" id="PTHR38797">
    <property type="entry name" value="NUCLEAR PORE COMPLEX PROTEIN NUP85-RELATED"/>
    <property type="match status" value="1"/>
</dbReference>
<reference evidence="1" key="1">
    <citation type="journal article" date="2023" name="Mol. Phylogenet. Evol.">
        <title>Genome-scale phylogeny and comparative genomics of the fungal order Sordariales.</title>
        <authorList>
            <person name="Hensen N."/>
            <person name="Bonometti L."/>
            <person name="Westerberg I."/>
            <person name="Brannstrom I.O."/>
            <person name="Guillou S."/>
            <person name="Cros-Aarteil S."/>
            <person name="Calhoun S."/>
            <person name="Haridas S."/>
            <person name="Kuo A."/>
            <person name="Mondo S."/>
            <person name="Pangilinan J."/>
            <person name="Riley R."/>
            <person name="LaButti K."/>
            <person name="Andreopoulos B."/>
            <person name="Lipzen A."/>
            <person name="Chen C."/>
            <person name="Yan M."/>
            <person name="Daum C."/>
            <person name="Ng V."/>
            <person name="Clum A."/>
            <person name="Steindorff A."/>
            <person name="Ohm R.A."/>
            <person name="Martin F."/>
            <person name="Silar P."/>
            <person name="Natvig D.O."/>
            <person name="Lalanne C."/>
            <person name="Gautier V."/>
            <person name="Ament-Velasquez S.L."/>
            <person name="Kruys A."/>
            <person name="Hutchinson M.I."/>
            <person name="Powell A.J."/>
            <person name="Barry K."/>
            <person name="Miller A.N."/>
            <person name="Grigoriev I.V."/>
            <person name="Debuchy R."/>
            <person name="Gladieux P."/>
            <person name="Hiltunen Thoren M."/>
            <person name="Johannesson H."/>
        </authorList>
    </citation>
    <scope>NUCLEOTIDE SEQUENCE</scope>
    <source>
        <strain evidence="1">CBS 955.72</strain>
    </source>
</reference>
<gene>
    <name evidence="1" type="ORF">B0T25DRAFT_636024</name>
</gene>
<dbReference type="Proteomes" id="UP001275084">
    <property type="component" value="Unassembled WGS sequence"/>
</dbReference>
<keyword evidence="2" id="KW-1185">Reference proteome</keyword>